<organism evidence="13 14">
    <name type="scientific">Isoalcanivorax beigongshangi</name>
    <dbReference type="NCBI Taxonomy" id="3238810"/>
    <lineage>
        <taxon>Bacteria</taxon>
        <taxon>Pseudomonadati</taxon>
        <taxon>Pseudomonadota</taxon>
        <taxon>Gammaproteobacteria</taxon>
        <taxon>Oceanospirillales</taxon>
        <taxon>Alcanivoracaceae</taxon>
        <taxon>Isoalcanivorax</taxon>
    </lineage>
</organism>
<dbReference type="Pfam" id="PF00270">
    <property type="entry name" value="DEAD"/>
    <property type="match status" value="1"/>
</dbReference>
<feature type="region of interest" description="Disordered" evidence="9">
    <location>
        <begin position="401"/>
        <end position="524"/>
    </location>
</feature>
<feature type="compositionally biased region" description="Low complexity" evidence="9">
    <location>
        <begin position="426"/>
        <end position="456"/>
    </location>
</feature>
<evidence type="ECO:0000259" key="12">
    <source>
        <dbReference type="PROSITE" id="PS51195"/>
    </source>
</evidence>
<evidence type="ECO:0000256" key="5">
    <source>
        <dbReference type="ARBA" id="ARBA00022840"/>
    </source>
</evidence>
<dbReference type="InterPro" id="IPR023554">
    <property type="entry name" value="RNA_helicase_ATP-dep_RhlB"/>
</dbReference>
<dbReference type="GO" id="GO:0016787">
    <property type="term" value="F:hydrolase activity"/>
    <property type="evidence" value="ECO:0007669"/>
    <property type="project" value="UniProtKB-KW"/>
</dbReference>
<evidence type="ECO:0000256" key="3">
    <source>
        <dbReference type="ARBA" id="ARBA00022801"/>
    </source>
</evidence>
<dbReference type="SUPFAM" id="SSF52540">
    <property type="entry name" value="P-loop containing nucleoside triphosphate hydrolases"/>
    <property type="match status" value="1"/>
</dbReference>
<evidence type="ECO:0000256" key="2">
    <source>
        <dbReference type="ARBA" id="ARBA00022741"/>
    </source>
</evidence>
<dbReference type="PANTHER" id="PTHR47959:SF10">
    <property type="entry name" value="ATP-DEPENDENT RNA HELICASE RHLB"/>
    <property type="match status" value="1"/>
</dbReference>
<dbReference type="PROSITE" id="PS51192">
    <property type="entry name" value="HELICASE_ATP_BIND_1"/>
    <property type="match status" value="1"/>
</dbReference>
<evidence type="ECO:0000256" key="4">
    <source>
        <dbReference type="ARBA" id="ARBA00022806"/>
    </source>
</evidence>
<accession>A0ABV4AHN4</accession>
<keyword evidence="5 7" id="KW-0067">ATP-binding</keyword>
<comment type="subunit">
    <text evidence="7">Component of the RNA degradosome, which is a multiprotein complex involved in RNA processing and mRNA degradation.</text>
</comment>
<dbReference type="InterPro" id="IPR014014">
    <property type="entry name" value="RNA_helicase_DEAD_Q_motif"/>
</dbReference>
<evidence type="ECO:0000256" key="6">
    <source>
        <dbReference type="ARBA" id="ARBA00022884"/>
    </source>
</evidence>
<evidence type="ECO:0000256" key="7">
    <source>
        <dbReference type="HAMAP-Rule" id="MF_00661"/>
    </source>
</evidence>
<dbReference type="InterPro" id="IPR050079">
    <property type="entry name" value="DEAD_box_RNA_helicase"/>
</dbReference>
<comment type="catalytic activity">
    <reaction evidence="7">
        <text>ATP + H2O = ADP + phosphate + H(+)</text>
        <dbReference type="Rhea" id="RHEA:13065"/>
        <dbReference type="ChEBI" id="CHEBI:15377"/>
        <dbReference type="ChEBI" id="CHEBI:15378"/>
        <dbReference type="ChEBI" id="CHEBI:30616"/>
        <dbReference type="ChEBI" id="CHEBI:43474"/>
        <dbReference type="ChEBI" id="CHEBI:456216"/>
        <dbReference type="EC" id="3.6.4.13"/>
    </reaction>
</comment>
<evidence type="ECO:0000259" key="11">
    <source>
        <dbReference type="PROSITE" id="PS51194"/>
    </source>
</evidence>
<dbReference type="PROSITE" id="PS51195">
    <property type="entry name" value="Q_MOTIF"/>
    <property type="match status" value="1"/>
</dbReference>
<feature type="domain" description="Helicase C-terminal" evidence="11">
    <location>
        <begin position="258"/>
        <end position="403"/>
    </location>
</feature>
<feature type="domain" description="Helicase ATP-binding" evidence="10">
    <location>
        <begin position="51"/>
        <end position="231"/>
    </location>
</feature>
<dbReference type="Pfam" id="PF00271">
    <property type="entry name" value="Helicase_C"/>
    <property type="match status" value="1"/>
</dbReference>
<comment type="subcellular location">
    <subcellularLocation>
        <location evidence="7">Cytoplasm</location>
    </subcellularLocation>
</comment>
<keyword evidence="6 7" id="KW-0694">RNA-binding</keyword>
<keyword evidence="4 7" id="KW-0347">Helicase</keyword>
<dbReference type="CDD" id="cd18787">
    <property type="entry name" value="SF2_C_DEAD"/>
    <property type="match status" value="1"/>
</dbReference>
<dbReference type="SMART" id="SM00487">
    <property type="entry name" value="DEXDc"/>
    <property type="match status" value="1"/>
</dbReference>
<evidence type="ECO:0000313" key="14">
    <source>
        <dbReference type="Proteomes" id="UP001562065"/>
    </source>
</evidence>
<comment type="function">
    <text evidence="7">DEAD-box RNA helicase involved in RNA degradation. Has RNA-dependent ATPase activity and unwinds double-stranded RNA.</text>
</comment>
<sequence length="524" mass="56906">MTHTESTAEAQPAAADVAKTRFDVFNLHPDLLRGIADQGFEFCTPIQAQVLSHTLAGKDAIGRAQTGTGKTAAFLITAIDDLLKNPLTVPRYAGEPRALIVAPTRELAMQIEKDAVALCKHTPLRVMSVVGGMNFTRQQERLQHSLIDILVATPGRLLDFCTRRDLWLDRVEILVLDEADRMLDMGFIPDVKRIVRHTPTSQYRQTLLFSATFSQDVMNLSKRWTQDAEVVEIEPEHVTTDSVDQKVFITETAQKYNLLYNLIVSGDLDKVMVFANRRDVTRRLCERLQKAGLNAAMLSGDVPQAQRLRTLERFRDGKVRILIATDVAGRGIHVDGVSHVVNYNLPDDPEDYVHRIGRTGRAGATGTSISFACEDDAFLLPELEQAIGMKLDCEYPPAELLGAPRQTERKPERPEQATDAADDAEAVPTAANADSDAAAQPAPAADAVVADGNSADSNDDDQQPGDADGNTAAPREARRSRRGGRRRQRGERRNQATPDAGTGGTETTAAAAAAAVADGGGADA</sequence>
<evidence type="ECO:0000256" key="8">
    <source>
        <dbReference type="PROSITE-ProRule" id="PRU00552"/>
    </source>
</evidence>
<protein>
    <recommendedName>
        <fullName evidence="7">ATP-dependent RNA helicase RhlB</fullName>
        <ecNumber evidence="7">3.6.4.13</ecNumber>
    </recommendedName>
</protein>
<dbReference type="Gene3D" id="3.40.50.300">
    <property type="entry name" value="P-loop containing nucleotide triphosphate hydrolases"/>
    <property type="match status" value="2"/>
</dbReference>
<dbReference type="InterPro" id="IPR011545">
    <property type="entry name" value="DEAD/DEAH_box_helicase_dom"/>
</dbReference>
<feature type="domain" description="DEAD-box RNA helicase Q" evidence="12">
    <location>
        <begin position="20"/>
        <end position="48"/>
    </location>
</feature>
<keyword evidence="2 7" id="KW-0547">Nucleotide-binding</keyword>
<dbReference type="NCBIfam" id="NF002340">
    <property type="entry name" value="PRK01297.1"/>
    <property type="match status" value="1"/>
</dbReference>
<dbReference type="PROSITE" id="PS00039">
    <property type="entry name" value="DEAD_ATP_HELICASE"/>
    <property type="match status" value="1"/>
</dbReference>
<dbReference type="SMART" id="SM00490">
    <property type="entry name" value="HELICc"/>
    <property type="match status" value="1"/>
</dbReference>
<keyword evidence="1 7" id="KW-0963">Cytoplasm</keyword>
<dbReference type="EC" id="3.6.4.13" evidence="7"/>
<keyword evidence="14" id="KW-1185">Reference proteome</keyword>
<dbReference type="InterPro" id="IPR014001">
    <property type="entry name" value="Helicase_ATP-bd"/>
</dbReference>
<name>A0ABV4AHN4_9GAMM</name>
<comment type="caution">
    <text evidence="13">The sequence shown here is derived from an EMBL/GenBank/DDBJ whole genome shotgun (WGS) entry which is preliminary data.</text>
</comment>
<evidence type="ECO:0000313" key="13">
    <source>
        <dbReference type="EMBL" id="MEY1661318.1"/>
    </source>
</evidence>
<dbReference type="Proteomes" id="UP001562065">
    <property type="component" value="Unassembled WGS sequence"/>
</dbReference>
<feature type="compositionally biased region" description="Basic and acidic residues" evidence="9">
    <location>
        <begin position="406"/>
        <end position="416"/>
    </location>
</feature>
<evidence type="ECO:0000259" key="10">
    <source>
        <dbReference type="PROSITE" id="PS51192"/>
    </source>
</evidence>
<dbReference type="InterPro" id="IPR044742">
    <property type="entry name" value="DEAD/DEAH_RhlB"/>
</dbReference>
<dbReference type="RefSeq" id="WP_369454576.1">
    <property type="nucleotide sequence ID" value="NZ_JBGCUO010000001.1"/>
</dbReference>
<dbReference type="EMBL" id="JBGCUO010000001">
    <property type="protein sequence ID" value="MEY1661318.1"/>
    <property type="molecule type" value="Genomic_DNA"/>
</dbReference>
<dbReference type="CDD" id="cd00268">
    <property type="entry name" value="DEADc"/>
    <property type="match status" value="1"/>
</dbReference>
<dbReference type="GO" id="GO:0003724">
    <property type="term" value="F:RNA helicase activity"/>
    <property type="evidence" value="ECO:0007669"/>
    <property type="project" value="UniProtKB-EC"/>
</dbReference>
<dbReference type="PANTHER" id="PTHR47959">
    <property type="entry name" value="ATP-DEPENDENT RNA HELICASE RHLE-RELATED"/>
    <property type="match status" value="1"/>
</dbReference>
<dbReference type="HAMAP" id="MF_00661">
    <property type="entry name" value="DEAD_helicase_RhlB"/>
    <property type="match status" value="1"/>
</dbReference>
<dbReference type="PROSITE" id="PS51194">
    <property type="entry name" value="HELICASE_CTER"/>
    <property type="match status" value="1"/>
</dbReference>
<evidence type="ECO:0000256" key="9">
    <source>
        <dbReference type="SAM" id="MobiDB-lite"/>
    </source>
</evidence>
<evidence type="ECO:0000256" key="1">
    <source>
        <dbReference type="ARBA" id="ARBA00022490"/>
    </source>
</evidence>
<reference evidence="13 14" key="1">
    <citation type="submission" date="2024-07" db="EMBL/GenBank/DDBJ databases">
        <authorList>
            <person name="Ren Q."/>
        </authorList>
    </citation>
    <scope>NUCLEOTIDE SEQUENCE [LARGE SCALE GENOMIC DNA]</scope>
    <source>
        <strain evidence="13 14">REN37</strain>
    </source>
</reference>
<dbReference type="InterPro" id="IPR027417">
    <property type="entry name" value="P-loop_NTPase"/>
</dbReference>
<dbReference type="InterPro" id="IPR001650">
    <property type="entry name" value="Helicase_C-like"/>
</dbReference>
<comment type="similarity">
    <text evidence="7">Belongs to the DEAD box helicase family. RhlB subfamily.</text>
</comment>
<gene>
    <name evidence="7 13" type="primary">rhlB</name>
    <name evidence="13" type="ORF">AB5I84_04055</name>
</gene>
<feature type="compositionally biased region" description="Basic residues" evidence="9">
    <location>
        <begin position="478"/>
        <end position="490"/>
    </location>
</feature>
<proteinExistence type="inferred from homology"/>
<dbReference type="InterPro" id="IPR000629">
    <property type="entry name" value="RNA-helicase_DEAD-box_CS"/>
</dbReference>
<feature type="short sequence motif" description="Q motif" evidence="8">
    <location>
        <begin position="20"/>
        <end position="48"/>
    </location>
</feature>
<keyword evidence="3 7" id="KW-0378">Hydrolase</keyword>
<feature type="compositionally biased region" description="Low complexity" evidence="9">
    <location>
        <begin position="496"/>
        <end position="517"/>
    </location>
</feature>